<dbReference type="PANTHER" id="PTHR33670:SF17">
    <property type="entry name" value="ANTHER-SPECIFIC PROLINE-RICH PROTEIN APG"/>
    <property type="match status" value="1"/>
</dbReference>
<proteinExistence type="predicted"/>
<evidence type="ECO:0000313" key="3">
    <source>
        <dbReference type="Proteomes" id="UP000295252"/>
    </source>
</evidence>
<feature type="compositionally biased region" description="Low complexity" evidence="1">
    <location>
        <begin position="65"/>
        <end position="74"/>
    </location>
</feature>
<evidence type="ECO:0000313" key="2">
    <source>
        <dbReference type="EMBL" id="CDP18794.1"/>
    </source>
</evidence>
<dbReference type="FunCoup" id="A0A068VE29">
    <property type="interactions" value="224"/>
</dbReference>
<dbReference type="PANTHER" id="PTHR33670">
    <property type="entry name" value="SPLICING FACTOR, PROLINE- AND GLUTAMINE-RICH-LIKE"/>
    <property type="match status" value="1"/>
</dbReference>
<dbReference type="EMBL" id="HG739372">
    <property type="protein sequence ID" value="CDP18794.1"/>
    <property type="molecule type" value="Genomic_DNA"/>
</dbReference>
<dbReference type="InParanoid" id="A0A068VE29"/>
<name>A0A068VE29_COFCA</name>
<protein>
    <submittedName>
        <fullName evidence="2">Uncharacterized protein</fullName>
    </submittedName>
</protein>
<organism evidence="2 3">
    <name type="scientific">Coffea canephora</name>
    <name type="common">Robusta coffee</name>
    <dbReference type="NCBI Taxonomy" id="49390"/>
    <lineage>
        <taxon>Eukaryota</taxon>
        <taxon>Viridiplantae</taxon>
        <taxon>Streptophyta</taxon>
        <taxon>Embryophyta</taxon>
        <taxon>Tracheophyta</taxon>
        <taxon>Spermatophyta</taxon>
        <taxon>Magnoliopsida</taxon>
        <taxon>eudicotyledons</taxon>
        <taxon>Gunneridae</taxon>
        <taxon>Pentapetalae</taxon>
        <taxon>asterids</taxon>
        <taxon>lamiids</taxon>
        <taxon>Gentianales</taxon>
        <taxon>Rubiaceae</taxon>
        <taxon>Ixoroideae</taxon>
        <taxon>Gardenieae complex</taxon>
        <taxon>Bertiereae - Coffeeae clade</taxon>
        <taxon>Coffeeae</taxon>
        <taxon>Coffea</taxon>
    </lineage>
</organism>
<evidence type="ECO:0000256" key="1">
    <source>
        <dbReference type="SAM" id="MobiDB-lite"/>
    </source>
</evidence>
<feature type="region of interest" description="Disordered" evidence="1">
    <location>
        <begin position="26"/>
        <end position="80"/>
    </location>
</feature>
<keyword evidence="3" id="KW-1185">Reference proteome</keyword>
<dbReference type="GO" id="GO:0016071">
    <property type="term" value="P:mRNA metabolic process"/>
    <property type="evidence" value="ECO:0007669"/>
    <property type="project" value="UniProtKB-ARBA"/>
</dbReference>
<dbReference type="Proteomes" id="UP000295252">
    <property type="component" value="Chromosome X"/>
</dbReference>
<feature type="region of interest" description="Disordered" evidence="1">
    <location>
        <begin position="93"/>
        <end position="136"/>
    </location>
</feature>
<dbReference type="OMA" id="YVQPMRS"/>
<dbReference type="InterPro" id="IPR028322">
    <property type="entry name" value="PNRC-like_rgn"/>
</dbReference>
<dbReference type="Gramene" id="CDP18794">
    <property type="protein sequence ID" value="CDP18794"/>
    <property type="gene ID" value="GSCOC_T00005569001"/>
</dbReference>
<dbReference type="Pfam" id="PF15365">
    <property type="entry name" value="PNRC"/>
    <property type="match status" value="1"/>
</dbReference>
<reference evidence="3" key="1">
    <citation type="journal article" date="2014" name="Science">
        <title>The coffee genome provides insight into the convergent evolution of caffeine biosynthesis.</title>
        <authorList>
            <person name="Denoeud F."/>
            <person name="Carretero-Paulet L."/>
            <person name="Dereeper A."/>
            <person name="Droc G."/>
            <person name="Guyot R."/>
            <person name="Pietrella M."/>
            <person name="Zheng C."/>
            <person name="Alberti A."/>
            <person name="Anthony F."/>
            <person name="Aprea G."/>
            <person name="Aury J.M."/>
            <person name="Bento P."/>
            <person name="Bernard M."/>
            <person name="Bocs S."/>
            <person name="Campa C."/>
            <person name="Cenci A."/>
            <person name="Combes M.C."/>
            <person name="Crouzillat D."/>
            <person name="Da Silva C."/>
            <person name="Daddiego L."/>
            <person name="De Bellis F."/>
            <person name="Dussert S."/>
            <person name="Garsmeur O."/>
            <person name="Gayraud T."/>
            <person name="Guignon V."/>
            <person name="Jahn K."/>
            <person name="Jamilloux V."/>
            <person name="Joet T."/>
            <person name="Labadie K."/>
            <person name="Lan T."/>
            <person name="Leclercq J."/>
            <person name="Lepelley M."/>
            <person name="Leroy T."/>
            <person name="Li L.T."/>
            <person name="Librado P."/>
            <person name="Lopez L."/>
            <person name="Munoz A."/>
            <person name="Noel B."/>
            <person name="Pallavicini A."/>
            <person name="Perrotta G."/>
            <person name="Poncet V."/>
            <person name="Pot D."/>
            <person name="Priyono X."/>
            <person name="Rigoreau M."/>
            <person name="Rouard M."/>
            <person name="Rozas J."/>
            <person name="Tranchant-Dubreuil C."/>
            <person name="VanBuren R."/>
            <person name="Zhang Q."/>
            <person name="Andrade A.C."/>
            <person name="Argout X."/>
            <person name="Bertrand B."/>
            <person name="de Kochko A."/>
            <person name="Graziosi G."/>
            <person name="Henry R.J."/>
            <person name="Jayarama X."/>
            <person name="Ming R."/>
            <person name="Nagai C."/>
            <person name="Rounsley S."/>
            <person name="Sankoff D."/>
            <person name="Giuliano G."/>
            <person name="Albert V.A."/>
            <person name="Wincker P."/>
            <person name="Lashermes P."/>
        </authorList>
    </citation>
    <scope>NUCLEOTIDE SEQUENCE [LARGE SCALE GENOMIC DNA]</scope>
    <source>
        <strain evidence="3">cv. DH200-94</strain>
    </source>
</reference>
<gene>
    <name evidence="2" type="ORF">GSCOC_T00005569001</name>
</gene>
<sequence length="218" mass="23651">MGGVAVLHPQDLFNHNHHRHQFISPAMKSHSARRNLHPAPSRSCSRRKRSPQKTTTLPSKRSNHPRNSSPSSKPTGNGPVIVVGPIKILKRGEALPVSTTPPSLDLTPLKEEQQQPPPPVQKAPANSTTKKKKMGAGVPRELAVLSAPEPELKQIQRISDCYAGSAFISSPPPSSLPVPAFFRKKNLVLTDDDNAATDSNSDDDATSDLLRLLRLDLS</sequence>
<dbReference type="AlphaFoldDB" id="A0A068VE29"/>
<accession>A0A068VE29</accession>